<dbReference type="RefSeq" id="WP_099956940.1">
    <property type="nucleotide sequence ID" value="NZ_CP028844.1"/>
</dbReference>
<protein>
    <submittedName>
        <fullName evidence="1">DUF2783 domain-containing protein</fullName>
    </submittedName>
</protein>
<dbReference type="AlphaFoldDB" id="A0A2R4WUQ3"/>
<name>A0A2R4WUQ3_9HYPH</name>
<accession>A0A2R4WUQ3</accession>
<sequence length="81" mass="8630">MTALLRQGDGFAGRADEVYESLIRAHHALSDEESAALNARLVLILAHEVGDPGVLAEAIALARASLRPASLDHARPDHNQP</sequence>
<dbReference type="InterPro" id="IPR021233">
    <property type="entry name" value="DUF2783"/>
</dbReference>
<evidence type="ECO:0000313" key="1">
    <source>
        <dbReference type="EMBL" id="AWB25271.1"/>
    </source>
</evidence>
<dbReference type="Pfam" id="PF10932">
    <property type="entry name" value="DUF2783"/>
    <property type="match status" value="1"/>
</dbReference>
<proteinExistence type="predicted"/>
<evidence type="ECO:0000313" key="2">
    <source>
        <dbReference type="Proteomes" id="UP000244755"/>
    </source>
</evidence>
<keyword evidence="2" id="KW-1185">Reference proteome</keyword>
<dbReference type="OrthoDB" id="8420594at2"/>
<gene>
    <name evidence="1" type="ORF">DA075_30545</name>
</gene>
<dbReference type="Proteomes" id="UP000244755">
    <property type="component" value="Chromosome 2"/>
</dbReference>
<organism evidence="1 2">
    <name type="scientific">Methylobacterium currus</name>
    <dbReference type="NCBI Taxonomy" id="2051553"/>
    <lineage>
        <taxon>Bacteria</taxon>
        <taxon>Pseudomonadati</taxon>
        <taxon>Pseudomonadota</taxon>
        <taxon>Alphaproteobacteria</taxon>
        <taxon>Hyphomicrobiales</taxon>
        <taxon>Methylobacteriaceae</taxon>
        <taxon>Methylobacterium</taxon>
    </lineage>
</organism>
<reference evidence="1 2" key="1">
    <citation type="submission" date="2018-04" db="EMBL/GenBank/DDBJ databases">
        <title>Methylobacterium sp. PR1016A genome.</title>
        <authorList>
            <person name="Park W."/>
        </authorList>
    </citation>
    <scope>NUCLEOTIDE SEQUENCE [LARGE SCALE GENOMIC DNA]</scope>
    <source>
        <strain evidence="1 2">PR1016A</strain>
    </source>
</reference>
<dbReference type="KEGG" id="mee:DA075_30545"/>
<dbReference type="EMBL" id="CP028844">
    <property type="protein sequence ID" value="AWB25271.1"/>
    <property type="molecule type" value="Genomic_DNA"/>
</dbReference>